<dbReference type="RefSeq" id="WP_157301871.1">
    <property type="nucleotide sequence ID" value="NZ_BAAAZB010000026.1"/>
</dbReference>
<dbReference type="PANTHER" id="PTHR12526">
    <property type="entry name" value="GLYCOSYLTRANSFERASE"/>
    <property type="match status" value="1"/>
</dbReference>
<accession>A0A6N8JDG9</accession>
<protein>
    <submittedName>
        <fullName evidence="3">Glycosyltransferase</fullName>
    </submittedName>
</protein>
<proteinExistence type="predicted"/>
<dbReference type="OrthoDB" id="9790710at2"/>
<dbReference type="PANTHER" id="PTHR12526:SF637">
    <property type="entry name" value="GLYCOSYLTRANSFERASE EPSF-RELATED"/>
    <property type="match status" value="1"/>
</dbReference>
<keyword evidence="4" id="KW-1185">Reference proteome</keyword>
<dbReference type="Gene3D" id="3.40.50.2000">
    <property type="entry name" value="Glycogen Phosphorylase B"/>
    <property type="match status" value="2"/>
</dbReference>
<dbReference type="Pfam" id="PF13439">
    <property type="entry name" value="Glyco_transf_4"/>
    <property type="match status" value="1"/>
</dbReference>
<dbReference type="InterPro" id="IPR001296">
    <property type="entry name" value="Glyco_trans_1"/>
</dbReference>
<dbReference type="Pfam" id="PF00534">
    <property type="entry name" value="Glycos_transf_1"/>
    <property type="match status" value="1"/>
</dbReference>
<organism evidence="3 4">
    <name type="scientific">Chitinophaga oryziterrae</name>
    <dbReference type="NCBI Taxonomy" id="1031224"/>
    <lineage>
        <taxon>Bacteria</taxon>
        <taxon>Pseudomonadati</taxon>
        <taxon>Bacteroidota</taxon>
        <taxon>Chitinophagia</taxon>
        <taxon>Chitinophagales</taxon>
        <taxon>Chitinophagaceae</taxon>
        <taxon>Chitinophaga</taxon>
    </lineage>
</organism>
<dbReference type="InterPro" id="IPR028098">
    <property type="entry name" value="Glyco_trans_4-like_N"/>
</dbReference>
<keyword evidence="3" id="KW-0808">Transferase</keyword>
<evidence type="ECO:0000313" key="3">
    <source>
        <dbReference type="EMBL" id="MVT43260.1"/>
    </source>
</evidence>
<evidence type="ECO:0000259" key="1">
    <source>
        <dbReference type="Pfam" id="PF00534"/>
    </source>
</evidence>
<gene>
    <name evidence="3" type="ORF">GO495_21865</name>
</gene>
<dbReference type="AlphaFoldDB" id="A0A6N8JDG9"/>
<dbReference type="SUPFAM" id="SSF53756">
    <property type="entry name" value="UDP-Glycosyltransferase/glycogen phosphorylase"/>
    <property type="match status" value="1"/>
</dbReference>
<evidence type="ECO:0000259" key="2">
    <source>
        <dbReference type="Pfam" id="PF13439"/>
    </source>
</evidence>
<evidence type="ECO:0000313" key="4">
    <source>
        <dbReference type="Proteomes" id="UP000468388"/>
    </source>
</evidence>
<dbReference type="NCBIfam" id="NF046085">
    <property type="entry name" value="XrtY_assoc_Gly1"/>
    <property type="match status" value="1"/>
</dbReference>
<feature type="domain" description="Glycosyl transferase family 1" evidence="1">
    <location>
        <begin position="201"/>
        <end position="353"/>
    </location>
</feature>
<dbReference type="Proteomes" id="UP000468388">
    <property type="component" value="Unassembled WGS sequence"/>
</dbReference>
<feature type="domain" description="Glycosyltransferase subfamily 4-like N-terminal" evidence="2">
    <location>
        <begin position="16"/>
        <end position="146"/>
    </location>
</feature>
<name>A0A6N8JDG9_9BACT</name>
<dbReference type="GO" id="GO:0016757">
    <property type="term" value="F:glycosyltransferase activity"/>
    <property type="evidence" value="ECO:0007669"/>
    <property type="project" value="InterPro"/>
</dbReference>
<reference evidence="3 4" key="1">
    <citation type="submission" date="2019-12" db="EMBL/GenBank/DDBJ databases">
        <title>The draft genomic sequence of strain Chitinophaga oryziterrae JCM 16595.</title>
        <authorList>
            <person name="Zhang X."/>
        </authorList>
    </citation>
    <scope>NUCLEOTIDE SEQUENCE [LARGE SCALE GENOMIC DNA]</scope>
    <source>
        <strain evidence="3 4">JCM 16595</strain>
    </source>
</reference>
<sequence length="378" mass="42941">MKILFIAPSYKPAYIYGGPIVVIARLAERLVQLGHEVTVYTTTANGNKELDVPLKEPVMIDGVTVRYFKRITGDHTHISPSLYAYTWSTAKQYDVVHIHSWWNFAVLGAALIFMLRGVKPVLSPHGMFCDYVLNANNRAKKKLIHAVIGKQLLKKTYLHVSSQIEWNECLDINKNWKGANIFNLVDLPSGEYKRDERPVFTISFLSRIDPKKGLDILIRALSGVSFPYRLQIAGSGNEEYVQQLKKMVSDLGMEEHVEWVGWMNTEQKFPFLAGSDLFALTSLNENFAIVVIESLYVGTPVLISNNVGLCNYVEENGFGWITGIESVTEIRQKLTEAYHNKKERNEITSRARRIIDRDFNEAKLAGDYVKLYESTNAI</sequence>
<comment type="caution">
    <text evidence="3">The sequence shown here is derived from an EMBL/GenBank/DDBJ whole genome shotgun (WGS) entry which is preliminary data.</text>
</comment>
<dbReference type="EMBL" id="WRXO01000007">
    <property type="protein sequence ID" value="MVT43260.1"/>
    <property type="molecule type" value="Genomic_DNA"/>
</dbReference>